<gene>
    <name evidence="2" type="ORF">R3P38DRAFT_2815996</name>
</gene>
<dbReference type="AlphaFoldDB" id="A0AAV9Z081"/>
<evidence type="ECO:0000313" key="3">
    <source>
        <dbReference type="Proteomes" id="UP001362999"/>
    </source>
</evidence>
<keyword evidence="3" id="KW-1185">Reference proteome</keyword>
<accession>A0AAV9Z081</accession>
<protein>
    <submittedName>
        <fullName evidence="2">Uncharacterized protein</fullName>
    </submittedName>
</protein>
<feature type="compositionally biased region" description="Basic and acidic residues" evidence="1">
    <location>
        <begin position="231"/>
        <end position="242"/>
    </location>
</feature>
<organism evidence="2 3">
    <name type="scientific">Favolaschia claudopus</name>
    <dbReference type="NCBI Taxonomy" id="2862362"/>
    <lineage>
        <taxon>Eukaryota</taxon>
        <taxon>Fungi</taxon>
        <taxon>Dikarya</taxon>
        <taxon>Basidiomycota</taxon>
        <taxon>Agaricomycotina</taxon>
        <taxon>Agaricomycetes</taxon>
        <taxon>Agaricomycetidae</taxon>
        <taxon>Agaricales</taxon>
        <taxon>Marasmiineae</taxon>
        <taxon>Mycenaceae</taxon>
        <taxon>Favolaschia</taxon>
    </lineage>
</organism>
<proteinExistence type="predicted"/>
<reference evidence="2 3" key="1">
    <citation type="journal article" date="2024" name="J Genomics">
        <title>Draft genome sequencing and assembly of Favolaschia claudopus CIRM-BRFM 2984 isolated from oak limbs.</title>
        <authorList>
            <person name="Navarro D."/>
            <person name="Drula E."/>
            <person name="Chaduli D."/>
            <person name="Cazenave R."/>
            <person name="Ahrendt S."/>
            <person name="Wang J."/>
            <person name="Lipzen A."/>
            <person name="Daum C."/>
            <person name="Barry K."/>
            <person name="Grigoriev I.V."/>
            <person name="Favel A."/>
            <person name="Rosso M.N."/>
            <person name="Martin F."/>
        </authorList>
    </citation>
    <scope>NUCLEOTIDE SEQUENCE [LARGE SCALE GENOMIC DNA]</scope>
    <source>
        <strain evidence="2 3">CIRM-BRFM 2984</strain>
    </source>
</reference>
<sequence length="255" mass="27589">MQEVSGLQDIVLAHLSQTHAQADPALIVPLPDSILEGCSWRSRTKRRGEARDDWEESATQTDTDADGDVDMEIVVTGRRWESRKRGAVGDFAIRVVGTLLFSPLCGGTGRSKPVRTLPKAVSFFVPGATQFDSLSWFDLLLNRSFVACDEFFVSRTSSILFLCGGGGGKLGGHDAFTSIRLDSIYRPASHPSPPSPSKIWTASLLLCPAPTPTPVMPGGLPSAEWTADGEGNDKRKPKEKGVTDWQLSSIDEVAF</sequence>
<dbReference type="Proteomes" id="UP001362999">
    <property type="component" value="Unassembled WGS sequence"/>
</dbReference>
<evidence type="ECO:0000313" key="2">
    <source>
        <dbReference type="EMBL" id="KAK6966621.1"/>
    </source>
</evidence>
<name>A0AAV9Z081_9AGAR</name>
<feature type="region of interest" description="Disordered" evidence="1">
    <location>
        <begin position="213"/>
        <end position="255"/>
    </location>
</feature>
<evidence type="ECO:0000256" key="1">
    <source>
        <dbReference type="SAM" id="MobiDB-lite"/>
    </source>
</evidence>
<comment type="caution">
    <text evidence="2">The sequence shown here is derived from an EMBL/GenBank/DDBJ whole genome shotgun (WGS) entry which is preliminary data.</text>
</comment>
<dbReference type="EMBL" id="JAWWNJ010000263">
    <property type="protein sequence ID" value="KAK6966621.1"/>
    <property type="molecule type" value="Genomic_DNA"/>
</dbReference>